<name>A0A0U5JFD8_9BACT</name>
<evidence type="ECO:0000313" key="3">
    <source>
        <dbReference type="Proteomes" id="UP000069902"/>
    </source>
</evidence>
<keyword evidence="1" id="KW-0812">Transmembrane</keyword>
<dbReference type="Proteomes" id="UP000069902">
    <property type="component" value="Chromosome cPNK"/>
</dbReference>
<sequence>MYIIEYEGKKMQHHYWFICHGILALFTGLMLYVTYVAFSRHSGSTGLDMAHIQKVRYEAQQARQTPPRSFPTTTSSL</sequence>
<dbReference type="KEGG" id="pnl:PNK_2297"/>
<dbReference type="STRING" id="389348.PNK_2297"/>
<dbReference type="EMBL" id="LN879502">
    <property type="protein sequence ID" value="CUI17895.1"/>
    <property type="molecule type" value="Genomic_DNA"/>
</dbReference>
<keyword evidence="1" id="KW-1133">Transmembrane helix</keyword>
<reference evidence="3" key="1">
    <citation type="submission" date="2015-09" db="EMBL/GenBank/DDBJ databases">
        <authorList>
            <person name="Bertelli C."/>
        </authorList>
    </citation>
    <scope>NUCLEOTIDE SEQUENCE [LARGE SCALE GENOMIC DNA]</scope>
    <source>
        <strain evidence="3">KNic</strain>
    </source>
</reference>
<gene>
    <name evidence="2" type="ORF">PNK_2297</name>
</gene>
<proteinExistence type="predicted"/>
<organism evidence="2 3">
    <name type="scientific">Candidatus Protochlamydia naegleriophila</name>
    <dbReference type="NCBI Taxonomy" id="389348"/>
    <lineage>
        <taxon>Bacteria</taxon>
        <taxon>Pseudomonadati</taxon>
        <taxon>Chlamydiota</taxon>
        <taxon>Chlamydiia</taxon>
        <taxon>Parachlamydiales</taxon>
        <taxon>Parachlamydiaceae</taxon>
        <taxon>Candidatus Protochlamydia</taxon>
    </lineage>
</organism>
<protein>
    <submittedName>
        <fullName evidence="2">Conserved putative membrane protein</fullName>
    </submittedName>
</protein>
<evidence type="ECO:0000313" key="2">
    <source>
        <dbReference type="EMBL" id="CUI17895.1"/>
    </source>
</evidence>
<dbReference type="PATRIC" id="fig|389348.3.peg.2579"/>
<feature type="transmembrane region" description="Helical" evidence="1">
    <location>
        <begin position="15"/>
        <end position="38"/>
    </location>
</feature>
<evidence type="ECO:0000256" key="1">
    <source>
        <dbReference type="SAM" id="Phobius"/>
    </source>
</evidence>
<accession>A0A0U5JFD8</accession>
<dbReference type="AlphaFoldDB" id="A0A0U5JFD8"/>
<keyword evidence="3" id="KW-1185">Reference proteome</keyword>
<dbReference type="InParanoid" id="A0A0U5JFD8"/>
<keyword evidence="1" id="KW-0472">Membrane</keyword>